<dbReference type="RefSeq" id="WP_092787311.1">
    <property type="nucleotide sequence ID" value="NZ_FNAP01000011.1"/>
</dbReference>
<dbReference type="GO" id="GO:0003677">
    <property type="term" value="F:DNA binding"/>
    <property type="evidence" value="ECO:0007669"/>
    <property type="project" value="UniProtKB-KW"/>
</dbReference>
<dbReference type="CDD" id="cd00038">
    <property type="entry name" value="CAP_ED"/>
    <property type="match status" value="1"/>
</dbReference>
<dbReference type="GO" id="GO:0003700">
    <property type="term" value="F:DNA-binding transcription factor activity"/>
    <property type="evidence" value="ECO:0007669"/>
    <property type="project" value="TreeGrafter"/>
</dbReference>
<reference evidence="6 7" key="1">
    <citation type="submission" date="2016-10" db="EMBL/GenBank/DDBJ databases">
        <authorList>
            <person name="de Groot N.N."/>
        </authorList>
    </citation>
    <scope>NUCLEOTIDE SEQUENCE [LARGE SCALE GENOMIC DNA]</scope>
    <source>
        <strain evidence="6 7">ATCC 700224</strain>
    </source>
</reference>
<dbReference type="SUPFAM" id="SSF46785">
    <property type="entry name" value="Winged helix' DNA-binding domain"/>
    <property type="match status" value="1"/>
</dbReference>
<evidence type="ECO:0000313" key="6">
    <source>
        <dbReference type="EMBL" id="SDE74114.1"/>
    </source>
</evidence>
<dbReference type="PANTHER" id="PTHR24567">
    <property type="entry name" value="CRP FAMILY TRANSCRIPTIONAL REGULATORY PROTEIN"/>
    <property type="match status" value="1"/>
</dbReference>
<name>A0A1G7FE32_9PROT</name>
<dbReference type="PANTHER" id="PTHR24567:SF68">
    <property type="entry name" value="DNA-BINDING TRANSCRIPTIONAL DUAL REGULATOR CRP"/>
    <property type="match status" value="1"/>
</dbReference>
<feature type="domain" description="Cyclic nucleotide-binding" evidence="4">
    <location>
        <begin position="22"/>
        <end position="125"/>
    </location>
</feature>
<keyword evidence="6" id="KW-0808">Transferase</keyword>
<dbReference type="InterPro" id="IPR014710">
    <property type="entry name" value="RmlC-like_jellyroll"/>
</dbReference>
<dbReference type="Pfam" id="PF13545">
    <property type="entry name" value="HTH_Crp_2"/>
    <property type="match status" value="1"/>
</dbReference>
<dbReference type="AlphaFoldDB" id="A0A1G7FE32"/>
<dbReference type="PROSITE" id="PS50042">
    <property type="entry name" value="CNMP_BINDING_3"/>
    <property type="match status" value="1"/>
</dbReference>
<evidence type="ECO:0000313" key="7">
    <source>
        <dbReference type="Proteomes" id="UP000199412"/>
    </source>
</evidence>
<dbReference type="GO" id="GO:0016301">
    <property type="term" value="F:kinase activity"/>
    <property type="evidence" value="ECO:0007669"/>
    <property type="project" value="UniProtKB-KW"/>
</dbReference>
<dbReference type="InterPro" id="IPR000595">
    <property type="entry name" value="cNMP-bd_dom"/>
</dbReference>
<dbReference type="GO" id="GO:0005829">
    <property type="term" value="C:cytosol"/>
    <property type="evidence" value="ECO:0007669"/>
    <property type="project" value="TreeGrafter"/>
</dbReference>
<dbReference type="Gene3D" id="2.60.120.10">
    <property type="entry name" value="Jelly Rolls"/>
    <property type="match status" value="1"/>
</dbReference>
<evidence type="ECO:0000259" key="4">
    <source>
        <dbReference type="PROSITE" id="PS50042"/>
    </source>
</evidence>
<keyword evidence="1" id="KW-0805">Transcription regulation</keyword>
<dbReference type="InterPro" id="IPR012318">
    <property type="entry name" value="HTH_CRP"/>
</dbReference>
<dbReference type="InterPro" id="IPR018490">
    <property type="entry name" value="cNMP-bd_dom_sf"/>
</dbReference>
<keyword evidence="7" id="KW-1185">Reference proteome</keyword>
<protein>
    <submittedName>
        <fullName evidence="6">cAMP-binding domain of CRP or a regulatory subunit of cAMP-dependent protein kinases</fullName>
    </submittedName>
</protein>
<keyword evidence="3" id="KW-0804">Transcription</keyword>
<dbReference type="InterPro" id="IPR036388">
    <property type="entry name" value="WH-like_DNA-bd_sf"/>
</dbReference>
<evidence type="ECO:0000256" key="2">
    <source>
        <dbReference type="ARBA" id="ARBA00023125"/>
    </source>
</evidence>
<dbReference type="EMBL" id="FNAP01000011">
    <property type="protein sequence ID" value="SDE74114.1"/>
    <property type="molecule type" value="Genomic_DNA"/>
</dbReference>
<gene>
    <name evidence="6" type="ORF">SAMN05421720_11127</name>
</gene>
<dbReference type="Pfam" id="PF00027">
    <property type="entry name" value="cNMP_binding"/>
    <property type="match status" value="1"/>
</dbReference>
<evidence type="ECO:0000259" key="5">
    <source>
        <dbReference type="PROSITE" id="PS51063"/>
    </source>
</evidence>
<evidence type="ECO:0000256" key="3">
    <source>
        <dbReference type="ARBA" id="ARBA00023163"/>
    </source>
</evidence>
<dbReference type="OrthoDB" id="3182344at2"/>
<accession>A0A1G7FE32</accession>
<dbReference type="Proteomes" id="UP000199412">
    <property type="component" value="Unassembled WGS sequence"/>
</dbReference>
<dbReference type="Gene3D" id="1.10.10.10">
    <property type="entry name" value="Winged helix-like DNA-binding domain superfamily/Winged helix DNA-binding domain"/>
    <property type="match status" value="1"/>
</dbReference>
<keyword evidence="2" id="KW-0238">DNA-binding</keyword>
<dbReference type="InterPro" id="IPR036390">
    <property type="entry name" value="WH_DNA-bd_sf"/>
</dbReference>
<proteinExistence type="predicted"/>
<dbReference type="PROSITE" id="PS51063">
    <property type="entry name" value="HTH_CRP_2"/>
    <property type="match status" value="1"/>
</dbReference>
<dbReference type="SMART" id="SM00100">
    <property type="entry name" value="cNMP"/>
    <property type="match status" value="1"/>
</dbReference>
<organism evidence="6 7">
    <name type="scientific">Rhodospira trueperi</name>
    <dbReference type="NCBI Taxonomy" id="69960"/>
    <lineage>
        <taxon>Bacteria</taxon>
        <taxon>Pseudomonadati</taxon>
        <taxon>Pseudomonadota</taxon>
        <taxon>Alphaproteobacteria</taxon>
        <taxon>Rhodospirillales</taxon>
        <taxon>Rhodospirillaceae</taxon>
        <taxon>Rhodospira</taxon>
    </lineage>
</organism>
<evidence type="ECO:0000256" key="1">
    <source>
        <dbReference type="ARBA" id="ARBA00023015"/>
    </source>
</evidence>
<dbReference type="STRING" id="69960.SAMN05421720_11127"/>
<dbReference type="InterPro" id="IPR050397">
    <property type="entry name" value="Env_Response_Regulators"/>
</dbReference>
<dbReference type="SMART" id="SM00419">
    <property type="entry name" value="HTH_CRP"/>
    <property type="match status" value="1"/>
</dbReference>
<dbReference type="SUPFAM" id="SSF51206">
    <property type="entry name" value="cAMP-binding domain-like"/>
    <property type="match status" value="1"/>
</dbReference>
<keyword evidence="6" id="KW-0418">Kinase</keyword>
<sequence>MTRHRRDADPAARPPGLDGVHLFADVPAEARERVAKQCSWRRYAAQEQILDRESESRDVHFVTQGTARIIIYTISGREVALADIEEGDFFGELAAFDGAPRSASVVAVTACWVAALPASAFMAVLTDHPALATEVLRRLSAIIRAATDRIVELSTLGANNRVQAELLRQAEAAGVDERGRTVIRPIPIHADIASRVSTTRETVARVLNDLARKGMVAREREGLVVHDVARLEMLVQDLMG</sequence>
<feature type="domain" description="HTH crp-type" evidence="5">
    <location>
        <begin position="156"/>
        <end position="229"/>
    </location>
</feature>